<name>A0A857DI72_9FIRM</name>
<accession>A0A857DI72</accession>
<evidence type="ECO:0000256" key="1">
    <source>
        <dbReference type="SAM" id="Phobius"/>
    </source>
</evidence>
<feature type="transmembrane region" description="Helical" evidence="1">
    <location>
        <begin position="111"/>
        <end position="135"/>
    </location>
</feature>
<dbReference type="InterPro" id="IPR046664">
    <property type="entry name" value="DUF6773"/>
</dbReference>
<dbReference type="Proteomes" id="UP000430508">
    <property type="component" value="Chromosome"/>
</dbReference>
<sequence>MPKNLLDEMQEQRLLKIEHYGVWFCFWALGVAIIVQQLLGLPFVQYAGEMIIFTILAVYLLVSCLKAGIWDRHLRPTLKTNLIISTITAIVFSSVVTVMKYIRYEACRENLFLTLGIFVIIAVQLFILCFIALWLTSRIYKKRRNCLEDNCEIEKNDR</sequence>
<keyword evidence="1" id="KW-0472">Membrane</keyword>
<proteinExistence type="predicted"/>
<feature type="transmembrane region" description="Helical" evidence="1">
    <location>
        <begin position="51"/>
        <end position="70"/>
    </location>
</feature>
<gene>
    <name evidence="2" type="ORF">GQ588_05765</name>
</gene>
<protein>
    <submittedName>
        <fullName evidence="2">Uncharacterized protein</fullName>
    </submittedName>
</protein>
<keyword evidence="1" id="KW-1133">Transmembrane helix</keyword>
<dbReference type="EMBL" id="CP046996">
    <property type="protein sequence ID" value="QHA00189.1"/>
    <property type="molecule type" value="Genomic_DNA"/>
</dbReference>
<feature type="transmembrane region" description="Helical" evidence="1">
    <location>
        <begin position="20"/>
        <end position="39"/>
    </location>
</feature>
<evidence type="ECO:0000313" key="2">
    <source>
        <dbReference type="EMBL" id="QHA00189.1"/>
    </source>
</evidence>
<organism evidence="2 3">
    <name type="scientific">Dehalobacter restrictus</name>
    <dbReference type="NCBI Taxonomy" id="55583"/>
    <lineage>
        <taxon>Bacteria</taxon>
        <taxon>Bacillati</taxon>
        <taxon>Bacillota</taxon>
        <taxon>Clostridia</taxon>
        <taxon>Eubacteriales</taxon>
        <taxon>Desulfitobacteriaceae</taxon>
        <taxon>Dehalobacter</taxon>
    </lineage>
</organism>
<dbReference type="RefSeq" id="WP_019225617.1">
    <property type="nucleotide sequence ID" value="NZ_CP046996.1"/>
</dbReference>
<dbReference type="Pfam" id="PF20563">
    <property type="entry name" value="DUF6773"/>
    <property type="match status" value="1"/>
</dbReference>
<reference evidence="2 3" key="1">
    <citation type="submission" date="2019-12" db="EMBL/GenBank/DDBJ databases">
        <title>Sequence classification of anaerobic respiratory reductive dehalogenases: First we see many, then we see few.</title>
        <authorList>
            <person name="Molenda O."/>
            <person name="Puentes Jacome L.A."/>
            <person name="Cao X."/>
            <person name="Nesbo C.L."/>
            <person name="Tang S."/>
            <person name="Morson N."/>
            <person name="Patron J."/>
            <person name="Lomheim L."/>
            <person name="Wishart D.S."/>
            <person name="Edwards E.A."/>
        </authorList>
    </citation>
    <scope>NUCLEOTIDE SEQUENCE [LARGE SCALE GENOMIC DNA]</scope>
    <source>
        <strain evidence="2 3">12DCA</strain>
    </source>
</reference>
<evidence type="ECO:0000313" key="3">
    <source>
        <dbReference type="Proteomes" id="UP000430508"/>
    </source>
</evidence>
<feature type="transmembrane region" description="Helical" evidence="1">
    <location>
        <begin position="82"/>
        <end position="99"/>
    </location>
</feature>
<keyword evidence="1" id="KW-0812">Transmembrane</keyword>
<dbReference type="AlphaFoldDB" id="A0A857DI72"/>